<dbReference type="InterPro" id="IPR015943">
    <property type="entry name" value="WD40/YVTN_repeat-like_dom_sf"/>
</dbReference>
<comment type="caution">
    <text evidence="5">The sequence shown here is derived from an EMBL/GenBank/DDBJ whole genome shotgun (WGS) entry which is preliminary data.</text>
</comment>
<evidence type="ECO:0000256" key="2">
    <source>
        <dbReference type="SAM" id="MobiDB-lite"/>
    </source>
</evidence>
<feature type="chain" id="PRO_5040167039" description="Sortilin N-terminal domain-containing protein" evidence="3">
    <location>
        <begin position="23"/>
        <end position="300"/>
    </location>
</feature>
<dbReference type="PROSITE" id="PS51257">
    <property type="entry name" value="PROKAR_LIPOPROTEIN"/>
    <property type="match status" value="1"/>
</dbReference>
<evidence type="ECO:0000313" key="5">
    <source>
        <dbReference type="EMBL" id="KAH3665492.1"/>
    </source>
</evidence>
<dbReference type="GO" id="GO:0016020">
    <property type="term" value="C:membrane"/>
    <property type="evidence" value="ECO:0007669"/>
    <property type="project" value="TreeGrafter"/>
</dbReference>
<dbReference type="PANTHER" id="PTHR12106">
    <property type="entry name" value="SORTILIN RELATED"/>
    <property type="match status" value="1"/>
</dbReference>
<accession>A0A9P8P5C8</accession>
<name>A0A9P8P5C8_9ASCO</name>
<keyword evidence="6" id="KW-1185">Reference proteome</keyword>
<feature type="signal peptide" evidence="3">
    <location>
        <begin position="1"/>
        <end position="22"/>
    </location>
</feature>
<keyword evidence="3" id="KW-0732">Signal</keyword>
<dbReference type="SUPFAM" id="SSF110296">
    <property type="entry name" value="Oligoxyloglucan reducing end-specific cellobiohydrolase"/>
    <property type="match status" value="1"/>
</dbReference>
<organism evidence="5 6">
    <name type="scientific">Ogataea philodendri</name>
    <dbReference type="NCBI Taxonomy" id="1378263"/>
    <lineage>
        <taxon>Eukaryota</taxon>
        <taxon>Fungi</taxon>
        <taxon>Dikarya</taxon>
        <taxon>Ascomycota</taxon>
        <taxon>Saccharomycotina</taxon>
        <taxon>Pichiomycetes</taxon>
        <taxon>Pichiales</taxon>
        <taxon>Pichiaceae</taxon>
        <taxon>Ogataea</taxon>
    </lineage>
</organism>
<sequence>MDPKYLFVVLLVAVGCLANLAANESGSDLDLVWEQKSPDLHDFAKKQLDDEENPDEREGSPEKSKDGKDDGRVKTSVFTFQGKVKKYVYLENSNVPDETVLVLTNRNQVYVSHDQGLVWEQVAPDDEFLDIYLDPYDSSNVYLLAVNDKIVYSHDRADNWKSFRTPSKAVPGISALYFHPENKKRLIFMGQDGCNVPFSKACRTAAYHTVSAGKRWLKIQDNVDKCQFSDKDWILCEKSSNEATGFRPSLVASRDLFKDQTRTLLENLVDLAHVQGYWVATTQMPHDELKAHRPGPFSCT</sequence>
<dbReference type="Pfam" id="PF15902">
    <property type="entry name" value="Sortilin-Vps10"/>
    <property type="match status" value="1"/>
</dbReference>
<dbReference type="GeneID" id="70235643"/>
<dbReference type="GO" id="GO:0005794">
    <property type="term" value="C:Golgi apparatus"/>
    <property type="evidence" value="ECO:0007669"/>
    <property type="project" value="TreeGrafter"/>
</dbReference>
<dbReference type="GO" id="GO:0006896">
    <property type="term" value="P:Golgi to vacuole transport"/>
    <property type="evidence" value="ECO:0007669"/>
    <property type="project" value="TreeGrafter"/>
</dbReference>
<evidence type="ECO:0000256" key="1">
    <source>
        <dbReference type="ARBA" id="ARBA00022737"/>
    </source>
</evidence>
<proteinExistence type="predicted"/>
<dbReference type="GO" id="GO:0005829">
    <property type="term" value="C:cytosol"/>
    <property type="evidence" value="ECO:0007669"/>
    <property type="project" value="GOC"/>
</dbReference>
<gene>
    <name evidence="5" type="ORF">OGAPHI_003678</name>
</gene>
<dbReference type="InterPro" id="IPR031778">
    <property type="entry name" value="Sortilin_N"/>
</dbReference>
<evidence type="ECO:0000259" key="4">
    <source>
        <dbReference type="Pfam" id="PF15902"/>
    </source>
</evidence>
<dbReference type="PANTHER" id="PTHR12106:SF27">
    <property type="entry name" value="SORTILIN-RELATED RECEPTOR"/>
    <property type="match status" value="1"/>
</dbReference>
<evidence type="ECO:0000256" key="3">
    <source>
        <dbReference type="SAM" id="SignalP"/>
    </source>
</evidence>
<feature type="compositionally biased region" description="Basic and acidic residues" evidence="2">
    <location>
        <begin position="56"/>
        <end position="71"/>
    </location>
</feature>
<dbReference type="InterPro" id="IPR050310">
    <property type="entry name" value="VPS10-sortilin"/>
</dbReference>
<protein>
    <recommendedName>
        <fullName evidence="4">Sortilin N-terminal domain-containing protein</fullName>
    </recommendedName>
</protein>
<feature type="region of interest" description="Disordered" evidence="2">
    <location>
        <begin position="46"/>
        <end position="71"/>
    </location>
</feature>
<dbReference type="EMBL" id="JAEUBE010000295">
    <property type="protein sequence ID" value="KAH3665492.1"/>
    <property type="molecule type" value="Genomic_DNA"/>
</dbReference>
<reference evidence="5" key="1">
    <citation type="journal article" date="2021" name="Open Biol.">
        <title>Shared evolutionary footprints suggest mitochondrial oxidative damage underlies multiple complex I losses in fungi.</title>
        <authorList>
            <person name="Schikora-Tamarit M.A."/>
            <person name="Marcet-Houben M."/>
            <person name="Nosek J."/>
            <person name="Gabaldon T."/>
        </authorList>
    </citation>
    <scope>NUCLEOTIDE SEQUENCE</scope>
    <source>
        <strain evidence="5">CBS6075</strain>
    </source>
</reference>
<dbReference type="Proteomes" id="UP000769157">
    <property type="component" value="Unassembled WGS sequence"/>
</dbReference>
<dbReference type="RefSeq" id="XP_046060696.1">
    <property type="nucleotide sequence ID" value="XM_046204676.1"/>
</dbReference>
<dbReference type="AlphaFoldDB" id="A0A9P8P5C8"/>
<evidence type="ECO:0000313" key="6">
    <source>
        <dbReference type="Proteomes" id="UP000769157"/>
    </source>
</evidence>
<dbReference type="OrthoDB" id="443634at2759"/>
<feature type="domain" description="Sortilin N-terminal" evidence="4">
    <location>
        <begin position="107"/>
        <end position="291"/>
    </location>
</feature>
<reference evidence="5" key="2">
    <citation type="submission" date="2021-01" db="EMBL/GenBank/DDBJ databases">
        <authorList>
            <person name="Schikora-Tamarit M.A."/>
        </authorList>
    </citation>
    <scope>NUCLEOTIDE SEQUENCE</scope>
    <source>
        <strain evidence="5">CBS6075</strain>
    </source>
</reference>
<dbReference type="GO" id="GO:0006623">
    <property type="term" value="P:protein targeting to vacuole"/>
    <property type="evidence" value="ECO:0007669"/>
    <property type="project" value="TreeGrafter"/>
</dbReference>
<keyword evidence="1" id="KW-0677">Repeat</keyword>
<dbReference type="GO" id="GO:0006895">
    <property type="term" value="P:Golgi to endosome transport"/>
    <property type="evidence" value="ECO:0007669"/>
    <property type="project" value="TreeGrafter"/>
</dbReference>
<dbReference type="Gene3D" id="2.130.10.10">
    <property type="entry name" value="YVTN repeat-like/Quinoprotein amine dehydrogenase"/>
    <property type="match status" value="1"/>
</dbReference>